<evidence type="ECO:0000259" key="1">
    <source>
        <dbReference type="PROSITE" id="PS50910"/>
    </source>
</evidence>
<proteinExistence type="predicted"/>
<dbReference type="Proteomes" id="UP001060414">
    <property type="component" value="Chromosome"/>
</dbReference>
<accession>A0ABY5ZQ09</accession>
<evidence type="ECO:0000313" key="2">
    <source>
        <dbReference type="EMBL" id="UWZ79789.1"/>
    </source>
</evidence>
<dbReference type="PROSITE" id="PS50910">
    <property type="entry name" value="HEPN"/>
    <property type="match status" value="1"/>
</dbReference>
<sequence>MNPAAREWLAKAREDFLAVEKLADDDDLSNVAAFHAQQCAEKSLKAVLEASGQKVPRTHDLIRLISPDLAVRLERAGVSTARFWMTLQANYDLSQALKREQPPVKPLAA</sequence>
<name>A0ABY5ZQ09_9BACT</name>
<dbReference type="RefSeq" id="WP_260748140.1">
    <property type="nucleotide sequence ID" value="NZ_CP092109.1"/>
</dbReference>
<feature type="domain" description="HEPN" evidence="1">
    <location>
        <begin position="10"/>
        <end position="109"/>
    </location>
</feature>
<keyword evidence="3" id="KW-1185">Reference proteome</keyword>
<reference evidence="2" key="1">
    <citation type="journal article" date="2022" name="Environ. Microbiol.">
        <title>Geoalkalibacter halelectricus SAP #1 sp. nov. possessing extracellular electron transfer and mineral#reducing capabilities from a haloalkaline environment.</title>
        <authorList>
            <person name="Yadav S."/>
            <person name="Singh R."/>
            <person name="Sundharam S.S."/>
            <person name="Chaudhary S."/>
            <person name="Krishnamurthi S."/>
            <person name="Patil S.A."/>
        </authorList>
    </citation>
    <scope>NUCLEOTIDE SEQUENCE</scope>
    <source>
        <strain evidence="2">SAP-1</strain>
    </source>
</reference>
<dbReference type="InterPro" id="IPR007842">
    <property type="entry name" value="HEPN_dom"/>
</dbReference>
<dbReference type="SUPFAM" id="SSF81593">
    <property type="entry name" value="Nucleotidyltransferase substrate binding subunit/domain"/>
    <property type="match status" value="1"/>
</dbReference>
<dbReference type="EMBL" id="CP092109">
    <property type="protein sequence ID" value="UWZ79789.1"/>
    <property type="molecule type" value="Genomic_DNA"/>
</dbReference>
<dbReference type="Pfam" id="PF05168">
    <property type="entry name" value="HEPN"/>
    <property type="match status" value="1"/>
</dbReference>
<gene>
    <name evidence="2" type="ORF">L9S41_19255</name>
</gene>
<evidence type="ECO:0000313" key="3">
    <source>
        <dbReference type="Proteomes" id="UP001060414"/>
    </source>
</evidence>
<protein>
    <submittedName>
        <fullName evidence="2">HEPN domain-containing protein</fullName>
    </submittedName>
</protein>
<dbReference type="Gene3D" id="1.20.120.330">
    <property type="entry name" value="Nucleotidyltransferases domain 2"/>
    <property type="match status" value="1"/>
</dbReference>
<organism evidence="2 3">
    <name type="scientific">Geoalkalibacter halelectricus</name>
    <dbReference type="NCBI Taxonomy" id="2847045"/>
    <lineage>
        <taxon>Bacteria</taxon>
        <taxon>Pseudomonadati</taxon>
        <taxon>Thermodesulfobacteriota</taxon>
        <taxon>Desulfuromonadia</taxon>
        <taxon>Desulfuromonadales</taxon>
        <taxon>Geoalkalibacteraceae</taxon>
        <taxon>Geoalkalibacter</taxon>
    </lineage>
</organism>